<dbReference type="EMBL" id="CAMXCT010000114">
    <property type="protein sequence ID" value="CAI3974079.1"/>
    <property type="molecule type" value="Genomic_DNA"/>
</dbReference>
<reference evidence="3 4" key="2">
    <citation type="submission" date="2024-05" db="EMBL/GenBank/DDBJ databases">
        <authorList>
            <person name="Chen Y."/>
            <person name="Shah S."/>
            <person name="Dougan E. K."/>
            <person name="Thang M."/>
            <person name="Chan C."/>
        </authorList>
    </citation>
    <scope>NUCLEOTIDE SEQUENCE [LARGE SCALE GENOMIC DNA]</scope>
</reference>
<evidence type="ECO:0000313" key="3">
    <source>
        <dbReference type="EMBL" id="CAL4761391.1"/>
    </source>
</evidence>
<keyword evidence="4" id="KW-1185">Reference proteome</keyword>
<dbReference type="EMBL" id="CAMXCT020000114">
    <property type="protein sequence ID" value="CAL1127454.1"/>
    <property type="molecule type" value="Genomic_DNA"/>
</dbReference>
<organism evidence="2">
    <name type="scientific">Cladocopium goreaui</name>
    <dbReference type="NCBI Taxonomy" id="2562237"/>
    <lineage>
        <taxon>Eukaryota</taxon>
        <taxon>Sar</taxon>
        <taxon>Alveolata</taxon>
        <taxon>Dinophyceae</taxon>
        <taxon>Suessiales</taxon>
        <taxon>Symbiodiniaceae</taxon>
        <taxon>Cladocopium</taxon>
    </lineage>
</organism>
<gene>
    <name evidence="2" type="ORF">C1SCF055_LOCUS2511</name>
</gene>
<feature type="region of interest" description="Disordered" evidence="1">
    <location>
        <begin position="1"/>
        <end position="22"/>
    </location>
</feature>
<dbReference type="EMBL" id="CAMXCT030000114">
    <property type="protein sequence ID" value="CAL4761391.1"/>
    <property type="molecule type" value="Genomic_DNA"/>
</dbReference>
<evidence type="ECO:0000313" key="2">
    <source>
        <dbReference type="EMBL" id="CAI3974079.1"/>
    </source>
</evidence>
<feature type="compositionally biased region" description="Basic residues" evidence="1">
    <location>
        <begin position="858"/>
        <end position="872"/>
    </location>
</feature>
<feature type="region of interest" description="Disordered" evidence="1">
    <location>
        <begin position="698"/>
        <end position="872"/>
    </location>
</feature>
<dbReference type="OrthoDB" id="423532at2759"/>
<feature type="compositionally biased region" description="Acidic residues" evidence="1">
    <location>
        <begin position="375"/>
        <end position="384"/>
    </location>
</feature>
<feature type="compositionally biased region" description="Basic and acidic residues" evidence="1">
    <location>
        <begin position="831"/>
        <end position="841"/>
    </location>
</feature>
<name>A0A9P1BIJ2_9DINO</name>
<feature type="compositionally biased region" description="Acidic residues" evidence="1">
    <location>
        <begin position="723"/>
        <end position="749"/>
    </location>
</feature>
<comment type="caution">
    <text evidence="2">The sequence shown here is derived from an EMBL/GenBank/DDBJ whole genome shotgun (WGS) entry which is preliminary data.</text>
</comment>
<evidence type="ECO:0000256" key="1">
    <source>
        <dbReference type="SAM" id="MobiDB-lite"/>
    </source>
</evidence>
<feature type="compositionally biased region" description="Basic and acidic residues" evidence="1">
    <location>
        <begin position="787"/>
        <end position="800"/>
    </location>
</feature>
<sequence>MPKKKASAPSVAESQSSDLPATGSEWNAELLDNYKRSITGLLDLWPDVVTEDALLVRDGGREAPFHSSNFTAVMLNDDAKKKVYKCGQNWFRHNLFWNPTSGEVGYQGAMQAVPGEEPMFARVRMISPVEMDYAFVFAAWRDKDDHVKMDQWKRNFELQGVALKHSPLQLMFSVLGFKNEYEQKHGPIKSEALAKRYEDSIIWANPEVSPSFVDTACTMGNSPLKDSVIASSEVLKDQELANLLLAADEDRKNPFNSWYDGVKNGYLGKDATSNRNLQSLTCRILLAQQTKENTSDETWRAGWPESAERFWQLVRGCVYDLEYWSCLTCLVKNRRSTTEFLEAPQLADELQQIQDGMRQEYKDKRTAENKGKIDEEPEDLSDDEGEKKEDPIRTICTHMVIGETDKPDLPFKKDANTEEMTKLHDKLMAFKKLAQRKVATNIKLIVEPNNESDLVDLYMDTFLKDYTSEWRTLHPGEDPHCVSTLVHVFDSKKASEAGSQPKVRPPPLKDGRLMKLLSAISRVRFKDNCDGAPTFAPGDFIMLNDGGRPGNKSVLTTLKKGEASVQRCERTMMVIYDEESIMERRERRNTHAIKQSENIHLLMPPTSLKVLKKTRINYNGTNRGDVIYGVKMPSFDSCWRITVGEKKLLFGKHRVAVGGQAPEGAENEGRRSDAMEEPAFFHAGPWSLDEELVHDFSDDQKKREKDKAKEEKAKNKKTRKDVEEEEDVDDGENEEDAAAQEEKSDDNEDVSFGSNGDADEVSEERGGEKTPAWLNSAGEETSEPEDVDSHEVTKLKKEAEAAAAAPKDQVDEMEDEPSVRADESDVEEEPEPVKKKTSGKDSKKRKDATKDADAVASKLRKMAKGKTRAGTA</sequence>
<reference evidence="2" key="1">
    <citation type="submission" date="2022-10" db="EMBL/GenBank/DDBJ databases">
        <authorList>
            <person name="Chen Y."/>
            <person name="Dougan E. K."/>
            <person name="Chan C."/>
            <person name="Rhodes N."/>
            <person name="Thang M."/>
        </authorList>
    </citation>
    <scope>NUCLEOTIDE SEQUENCE</scope>
</reference>
<feature type="compositionally biased region" description="Basic and acidic residues" evidence="1">
    <location>
        <begin position="362"/>
        <end position="374"/>
    </location>
</feature>
<protein>
    <submittedName>
        <fullName evidence="2">Uncharacterized protein</fullName>
    </submittedName>
</protein>
<dbReference type="AlphaFoldDB" id="A0A9P1BIJ2"/>
<dbReference type="Proteomes" id="UP001152797">
    <property type="component" value="Unassembled WGS sequence"/>
</dbReference>
<feature type="compositionally biased region" description="Basic and acidic residues" evidence="1">
    <location>
        <begin position="698"/>
        <end position="713"/>
    </location>
</feature>
<evidence type="ECO:0000313" key="4">
    <source>
        <dbReference type="Proteomes" id="UP001152797"/>
    </source>
</evidence>
<accession>A0A9P1BIJ2</accession>
<feature type="region of interest" description="Disordered" evidence="1">
    <location>
        <begin position="362"/>
        <end position="389"/>
    </location>
</feature>
<proteinExistence type="predicted"/>